<keyword evidence="8" id="KW-1185">Reference proteome</keyword>
<dbReference type="KEGG" id="soe:110793366"/>
<evidence type="ECO:0000256" key="2">
    <source>
        <dbReference type="ARBA" id="ARBA00022473"/>
    </source>
</evidence>
<dbReference type="PANTHER" id="PTHR31791:SF41">
    <property type="entry name" value="FRIGIDA-LIKE PROTEIN"/>
    <property type="match status" value="1"/>
</dbReference>
<evidence type="ECO:0000256" key="4">
    <source>
        <dbReference type="ARBA" id="ARBA00023089"/>
    </source>
</evidence>
<dbReference type="GO" id="GO:0030154">
    <property type="term" value="P:cell differentiation"/>
    <property type="evidence" value="ECO:0007669"/>
    <property type="project" value="UniProtKB-KW"/>
</dbReference>
<dbReference type="Proteomes" id="UP000813463">
    <property type="component" value="Chromosome 3"/>
</dbReference>
<dbReference type="OrthoDB" id="1930990at2759"/>
<evidence type="ECO:0000256" key="7">
    <source>
        <dbReference type="SAM" id="MobiDB-lite"/>
    </source>
</evidence>
<feature type="compositionally biased region" description="Low complexity" evidence="7">
    <location>
        <begin position="468"/>
        <end position="484"/>
    </location>
</feature>
<feature type="region of interest" description="Disordered" evidence="7">
    <location>
        <begin position="432"/>
        <end position="484"/>
    </location>
</feature>
<keyword evidence="3 5" id="KW-0221">Differentiation</keyword>
<dbReference type="AlphaFoldDB" id="A0A9R0ISW8"/>
<feature type="compositionally biased region" description="Basic and acidic residues" evidence="7">
    <location>
        <begin position="432"/>
        <end position="452"/>
    </location>
</feature>
<dbReference type="Pfam" id="PF07899">
    <property type="entry name" value="Frigida"/>
    <property type="match status" value="1"/>
</dbReference>
<name>A0A9R0ISW8_SPIOL</name>
<dbReference type="RefSeq" id="XP_021853925.1">
    <property type="nucleotide sequence ID" value="XM_021998233.2"/>
</dbReference>
<comment type="similarity">
    <text evidence="1 5">Belongs to the Frigida family.</text>
</comment>
<evidence type="ECO:0000313" key="8">
    <source>
        <dbReference type="Proteomes" id="UP000813463"/>
    </source>
</evidence>
<evidence type="ECO:0000256" key="6">
    <source>
        <dbReference type="SAM" id="Coils"/>
    </source>
</evidence>
<reference evidence="9" key="2">
    <citation type="submission" date="2025-08" db="UniProtKB">
        <authorList>
            <consortium name="RefSeq"/>
        </authorList>
    </citation>
    <scope>IDENTIFICATION</scope>
    <source>
        <tissue evidence="9">Leaf</tissue>
    </source>
</reference>
<dbReference type="PANTHER" id="PTHR31791">
    <property type="entry name" value="FRIGIDA-LIKE PROTEIN 3-RELATED"/>
    <property type="match status" value="1"/>
</dbReference>
<keyword evidence="4 5" id="KW-0287">Flowering</keyword>
<reference evidence="8" key="1">
    <citation type="journal article" date="2021" name="Nat. Commun.">
        <title>Genomic analyses provide insights into spinach domestication and the genetic basis of agronomic traits.</title>
        <authorList>
            <person name="Cai X."/>
            <person name="Sun X."/>
            <person name="Xu C."/>
            <person name="Sun H."/>
            <person name="Wang X."/>
            <person name="Ge C."/>
            <person name="Zhang Z."/>
            <person name="Wang Q."/>
            <person name="Fei Z."/>
            <person name="Jiao C."/>
            <person name="Wang Q."/>
        </authorList>
    </citation>
    <scope>NUCLEOTIDE SEQUENCE [LARGE SCALE GENOMIC DNA]</scope>
    <source>
        <strain evidence="8">cv. Varoflay</strain>
    </source>
</reference>
<feature type="region of interest" description="Disordered" evidence="7">
    <location>
        <begin position="527"/>
        <end position="552"/>
    </location>
</feature>
<protein>
    <recommendedName>
        <fullName evidence="5">FRIGIDA-like protein</fullName>
    </recommendedName>
</protein>
<dbReference type="InterPro" id="IPR012474">
    <property type="entry name" value="Frigida"/>
</dbReference>
<proteinExistence type="inferred from homology"/>
<feature type="coiled-coil region" evidence="6">
    <location>
        <begin position="53"/>
        <end position="120"/>
    </location>
</feature>
<gene>
    <name evidence="9" type="primary">LOC110793366</name>
</gene>
<evidence type="ECO:0000256" key="5">
    <source>
        <dbReference type="RuleBase" id="RU364012"/>
    </source>
</evidence>
<keyword evidence="2 5" id="KW-0217">Developmental protein</keyword>
<accession>A0A9R0ISW8</accession>
<sequence length="552" mass="61729">MSDTEKMVEINMASSVELSSSLLEQLGKALVELATHNTVPSTLVPWTDVEAHFRNLELIAKKTFEELEAKEKEFTERESHNHMVFAEKEAAVLAKEQDLLDRVQELKDAAVAEIDKARANHKVSSSVDDEIASIDPQQERKSPHEKIEGNVEGVAVEVNPCAELTQICEQMDSLGLLKLVLENLENLSSRFKDQLSVALGSAIEPACLVLDALEGFFPPKEMTQEGDNDDVALRGMRQSCLILMEALSAFLSKAGCAATDSFLSPETKQRAKFIANEWKLKLTLENINGNALEAEGFLRLLGTFRIASEFDEEELCKYVLAVAHHWQATELCRSLDLTQKIPGLVETLINNGRQIDAVHFIHAFKLPESFPPVPLLRAYLKEIRRNSQGNGSAALQNNYNARELEALRTVIGCVEQYKLEPDYPLEPLHKRVSQLDKSAKGDNTKRTAETGYHRQQQKKPRSDRGYQGSRARGSGLGRRAPPARAAYNAVSVQPERYIPTVPHLHSYHQVSGQPIYAAQGIDQRLPYYPQQDTRPRGPSYGSHVQQSRQPYV</sequence>
<feature type="compositionally biased region" description="Polar residues" evidence="7">
    <location>
        <begin position="542"/>
        <end position="552"/>
    </location>
</feature>
<dbReference type="GO" id="GO:0009908">
    <property type="term" value="P:flower development"/>
    <property type="evidence" value="ECO:0007669"/>
    <property type="project" value="UniProtKB-KW"/>
</dbReference>
<evidence type="ECO:0000256" key="3">
    <source>
        <dbReference type="ARBA" id="ARBA00022782"/>
    </source>
</evidence>
<keyword evidence="6" id="KW-0175">Coiled coil</keyword>
<dbReference type="GeneID" id="110793366"/>
<evidence type="ECO:0000256" key="1">
    <source>
        <dbReference type="ARBA" id="ARBA00008956"/>
    </source>
</evidence>
<organism evidence="8 9">
    <name type="scientific">Spinacia oleracea</name>
    <name type="common">Spinach</name>
    <dbReference type="NCBI Taxonomy" id="3562"/>
    <lineage>
        <taxon>Eukaryota</taxon>
        <taxon>Viridiplantae</taxon>
        <taxon>Streptophyta</taxon>
        <taxon>Embryophyta</taxon>
        <taxon>Tracheophyta</taxon>
        <taxon>Spermatophyta</taxon>
        <taxon>Magnoliopsida</taxon>
        <taxon>eudicotyledons</taxon>
        <taxon>Gunneridae</taxon>
        <taxon>Pentapetalae</taxon>
        <taxon>Caryophyllales</taxon>
        <taxon>Chenopodiaceae</taxon>
        <taxon>Chenopodioideae</taxon>
        <taxon>Anserineae</taxon>
        <taxon>Spinacia</taxon>
    </lineage>
</organism>
<evidence type="ECO:0000313" key="9">
    <source>
        <dbReference type="RefSeq" id="XP_021853925.1"/>
    </source>
</evidence>